<dbReference type="PANTHER" id="PTHR24413">
    <property type="entry name" value="SPECKLE-TYPE POZ PROTEIN"/>
    <property type="match status" value="1"/>
</dbReference>
<evidence type="ECO:0000313" key="3">
    <source>
        <dbReference type="EMBL" id="KAL2653694.1"/>
    </source>
</evidence>
<evidence type="ECO:0000259" key="2">
    <source>
        <dbReference type="PROSITE" id="PS50097"/>
    </source>
</evidence>
<dbReference type="Gene3D" id="3.30.710.10">
    <property type="entry name" value="Potassium Channel Kv1.1, Chain A"/>
    <property type="match status" value="1"/>
</dbReference>
<comment type="pathway">
    <text evidence="1">Protein modification; protein ubiquitination.</text>
</comment>
<dbReference type="AlphaFoldDB" id="A0ABD1ZTG6"/>
<dbReference type="Pfam" id="PF00651">
    <property type="entry name" value="BTB"/>
    <property type="match status" value="1"/>
</dbReference>
<keyword evidence="4" id="KW-1185">Reference proteome</keyword>
<dbReference type="Proteomes" id="UP001605036">
    <property type="component" value="Unassembled WGS sequence"/>
</dbReference>
<dbReference type="PROSITE" id="PS50097">
    <property type="entry name" value="BTB"/>
    <property type="match status" value="1"/>
</dbReference>
<evidence type="ECO:0000256" key="1">
    <source>
        <dbReference type="ARBA" id="ARBA00004906"/>
    </source>
</evidence>
<evidence type="ECO:0000313" key="4">
    <source>
        <dbReference type="Proteomes" id="UP001605036"/>
    </source>
</evidence>
<reference evidence="3 4" key="1">
    <citation type="submission" date="2024-09" db="EMBL/GenBank/DDBJ databases">
        <title>Chromosome-scale assembly of Riccia fluitans.</title>
        <authorList>
            <person name="Paukszto L."/>
            <person name="Sawicki J."/>
            <person name="Karawczyk K."/>
            <person name="Piernik-Szablinska J."/>
            <person name="Szczecinska M."/>
            <person name="Mazdziarz M."/>
        </authorList>
    </citation>
    <scope>NUCLEOTIDE SEQUENCE [LARGE SCALE GENOMIC DNA]</scope>
    <source>
        <strain evidence="3">Rf_01</strain>
        <tissue evidence="3">Aerial parts of the thallus</tissue>
    </source>
</reference>
<feature type="domain" description="BTB" evidence="2">
    <location>
        <begin position="44"/>
        <end position="102"/>
    </location>
</feature>
<protein>
    <recommendedName>
        <fullName evidence="2">BTB domain-containing protein</fullName>
    </recommendedName>
</protein>
<proteinExistence type="predicted"/>
<accession>A0ABD1ZTG6</accession>
<dbReference type="InterPro" id="IPR000210">
    <property type="entry name" value="BTB/POZ_dom"/>
</dbReference>
<dbReference type="EMBL" id="JBHFFA010000001">
    <property type="protein sequence ID" value="KAL2653694.1"/>
    <property type="molecule type" value="Genomic_DNA"/>
</dbReference>
<gene>
    <name evidence="3" type="ORF">R1flu_021822</name>
</gene>
<sequence length="151" mass="16891">MEVSADMRVCLGVMKESWYPNDKVNLFKQLVEQLKGMVNNAEFSDVAFLCEDGVKVHACRMFLAARSSVCRKMLQNGMAESKSDVIRLPAVASSTLIEVFKFRGVFPKTYHHTGREFISKARLERYGGCSGCVTIFLAGRLGEHGSEKVFI</sequence>
<comment type="caution">
    <text evidence="3">The sequence shown here is derived from an EMBL/GenBank/DDBJ whole genome shotgun (WGS) entry which is preliminary data.</text>
</comment>
<dbReference type="SUPFAM" id="SSF54695">
    <property type="entry name" value="POZ domain"/>
    <property type="match status" value="1"/>
</dbReference>
<dbReference type="InterPro" id="IPR011333">
    <property type="entry name" value="SKP1/BTB/POZ_sf"/>
</dbReference>
<name>A0ABD1ZTG6_9MARC</name>
<organism evidence="3 4">
    <name type="scientific">Riccia fluitans</name>
    <dbReference type="NCBI Taxonomy" id="41844"/>
    <lineage>
        <taxon>Eukaryota</taxon>
        <taxon>Viridiplantae</taxon>
        <taxon>Streptophyta</taxon>
        <taxon>Embryophyta</taxon>
        <taxon>Marchantiophyta</taxon>
        <taxon>Marchantiopsida</taxon>
        <taxon>Marchantiidae</taxon>
        <taxon>Marchantiales</taxon>
        <taxon>Ricciaceae</taxon>
        <taxon>Riccia</taxon>
    </lineage>
</organism>